<dbReference type="InterPro" id="IPR048519">
    <property type="entry name" value="Gfd2/YDR514C-like_C"/>
</dbReference>
<reference evidence="2 3" key="1">
    <citation type="submission" date="2019-06" db="EMBL/GenBank/DDBJ databases">
        <authorList>
            <person name="Broberg M."/>
        </authorList>
    </citation>
    <scope>NUCLEOTIDE SEQUENCE [LARGE SCALE GENOMIC DNA]</scope>
</reference>
<dbReference type="SUPFAM" id="SSF53098">
    <property type="entry name" value="Ribonuclease H-like"/>
    <property type="match status" value="1"/>
</dbReference>
<dbReference type="InterPro" id="IPR012337">
    <property type="entry name" value="RNaseH-like_sf"/>
</dbReference>
<sequence length="266" mass="29362">MDKKSLKLHNLEIATNGLHILSEALGLEGDQPDSTRPILLAIDFGQTKNLMNGFSGSECCQELISTYNLISGPSSYTSVVSKRVLFGTTEIIKPAEILHNIQALIPGDRNIILIGHGVQVELKILVKLGFTFSSRISSIIDTRGLAGEVFGTARYSLKSLLKSLRCRACRLHTGGNDAHFTLRASLLLAARNFPDREHPTIRILRDIALEPVPHLVEAEAIAARNKEKKIAHLNSAKYQAQFRTAEQRAEIRAERAARKARGVLWP</sequence>
<dbReference type="Gene3D" id="3.30.420.10">
    <property type="entry name" value="Ribonuclease H-like superfamily/Ribonuclease H"/>
    <property type="match status" value="1"/>
</dbReference>
<comment type="caution">
    <text evidence="2">The sequence shown here is derived from an EMBL/GenBank/DDBJ whole genome shotgun (WGS) entry which is preliminary data.</text>
</comment>
<name>A0ABY6UMN1_BIOOC</name>
<dbReference type="InterPro" id="IPR040151">
    <property type="entry name" value="Gfd2/YDR514C-like"/>
</dbReference>
<dbReference type="EMBL" id="CABFNS010000837">
    <property type="protein sequence ID" value="VUC31873.1"/>
    <property type="molecule type" value="Genomic_DNA"/>
</dbReference>
<dbReference type="PANTHER" id="PTHR28083">
    <property type="entry name" value="GOOD FOR FULL DBP5 ACTIVITY PROTEIN 2"/>
    <property type="match status" value="1"/>
</dbReference>
<dbReference type="PANTHER" id="PTHR28083:SF1">
    <property type="entry name" value="GOOD FOR FULL DBP5 ACTIVITY PROTEIN 2"/>
    <property type="match status" value="1"/>
</dbReference>
<protein>
    <recommendedName>
        <fullName evidence="1">Gfd2/YDR514C-like C-terminal domain-containing protein</fullName>
    </recommendedName>
</protein>
<accession>A0ABY6UMN1</accession>
<feature type="domain" description="Gfd2/YDR514C-like C-terminal" evidence="1">
    <location>
        <begin position="81"/>
        <end position="186"/>
    </location>
</feature>
<dbReference type="Proteomes" id="UP000766486">
    <property type="component" value="Unassembled WGS sequence"/>
</dbReference>
<dbReference type="InterPro" id="IPR036397">
    <property type="entry name" value="RNaseH_sf"/>
</dbReference>
<gene>
    <name evidence="2" type="ORF">CLO192961_LOCUS315727</name>
</gene>
<keyword evidence="3" id="KW-1185">Reference proteome</keyword>
<evidence type="ECO:0000313" key="2">
    <source>
        <dbReference type="EMBL" id="VUC31873.1"/>
    </source>
</evidence>
<evidence type="ECO:0000259" key="1">
    <source>
        <dbReference type="Pfam" id="PF21762"/>
    </source>
</evidence>
<organism evidence="2 3">
    <name type="scientific">Bionectria ochroleuca</name>
    <name type="common">Gliocladium roseum</name>
    <dbReference type="NCBI Taxonomy" id="29856"/>
    <lineage>
        <taxon>Eukaryota</taxon>
        <taxon>Fungi</taxon>
        <taxon>Dikarya</taxon>
        <taxon>Ascomycota</taxon>
        <taxon>Pezizomycotina</taxon>
        <taxon>Sordariomycetes</taxon>
        <taxon>Hypocreomycetidae</taxon>
        <taxon>Hypocreales</taxon>
        <taxon>Bionectriaceae</taxon>
        <taxon>Clonostachys</taxon>
    </lineage>
</organism>
<proteinExistence type="predicted"/>
<dbReference type="Pfam" id="PF21762">
    <property type="entry name" value="DEDDh_C"/>
    <property type="match status" value="1"/>
</dbReference>
<evidence type="ECO:0000313" key="3">
    <source>
        <dbReference type="Proteomes" id="UP000766486"/>
    </source>
</evidence>